<organism evidence="1">
    <name type="scientific">Tetraodon nigroviridis</name>
    <name type="common">Spotted green pufferfish</name>
    <name type="synonym">Chelonodon nigroviridis</name>
    <dbReference type="NCBI Taxonomy" id="99883"/>
    <lineage>
        <taxon>Eukaryota</taxon>
        <taxon>Metazoa</taxon>
        <taxon>Chordata</taxon>
        <taxon>Craniata</taxon>
        <taxon>Vertebrata</taxon>
        <taxon>Euteleostomi</taxon>
        <taxon>Actinopterygii</taxon>
        <taxon>Neopterygii</taxon>
        <taxon>Teleostei</taxon>
        <taxon>Neoteleostei</taxon>
        <taxon>Acanthomorphata</taxon>
        <taxon>Eupercaria</taxon>
        <taxon>Tetraodontiformes</taxon>
        <taxon>Tetradontoidea</taxon>
        <taxon>Tetraodontidae</taxon>
        <taxon>Tetraodon</taxon>
    </lineage>
</organism>
<reference evidence="1" key="2">
    <citation type="submission" date="2004-02" db="EMBL/GenBank/DDBJ databases">
        <authorList>
            <consortium name="Genoscope"/>
            <consortium name="Whitehead Institute Centre for Genome Research"/>
        </authorList>
    </citation>
    <scope>NUCLEOTIDE SEQUENCE</scope>
</reference>
<sequence>LMMPCLCLIKQPTDTEVSTKRADTLKLHICTHAYTHYANTY</sequence>
<evidence type="ECO:0000313" key="1">
    <source>
        <dbReference type="EMBL" id="CAG14779.1"/>
    </source>
</evidence>
<reference evidence="1" key="1">
    <citation type="journal article" date="2004" name="Nature">
        <title>Genome duplication in the teleost fish Tetraodon nigroviridis reveals the early vertebrate proto-karyotype.</title>
        <authorList>
            <person name="Jaillon O."/>
            <person name="Aury J.-M."/>
            <person name="Brunet F."/>
            <person name="Petit J.-L."/>
            <person name="Stange-Thomann N."/>
            <person name="Mauceli E."/>
            <person name="Bouneau L."/>
            <person name="Fischer C."/>
            <person name="Ozouf-Costaz C."/>
            <person name="Bernot A."/>
            <person name="Nicaud S."/>
            <person name="Jaffe D."/>
            <person name="Fisher S."/>
            <person name="Lutfalla G."/>
            <person name="Dossat C."/>
            <person name="Segurens B."/>
            <person name="Dasilva C."/>
            <person name="Salanoubat M."/>
            <person name="Levy M."/>
            <person name="Boudet N."/>
            <person name="Castellano S."/>
            <person name="Anthouard V."/>
            <person name="Jubin C."/>
            <person name="Castelli V."/>
            <person name="Katinka M."/>
            <person name="Vacherie B."/>
            <person name="Biemont C."/>
            <person name="Skalli Z."/>
            <person name="Cattolico L."/>
            <person name="Poulain J."/>
            <person name="De Berardinis V."/>
            <person name="Cruaud C."/>
            <person name="Duprat S."/>
            <person name="Brottier P."/>
            <person name="Coutanceau J.-P."/>
            <person name="Gouzy J."/>
            <person name="Parra G."/>
            <person name="Lardier G."/>
            <person name="Chapple C."/>
            <person name="McKernan K.J."/>
            <person name="McEwan P."/>
            <person name="Bosak S."/>
            <person name="Kellis M."/>
            <person name="Volff J.-N."/>
            <person name="Guigo R."/>
            <person name="Zody M.C."/>
            <person name="Mesirov J."/>
            <person name="Lindblad-Toh K."/>
            <person name="Birren B."/>
            <person name="Nusbaum C."/>
            <person name="Kahn D."/>
            <person name="Robinson-Rechavi M."/>
            <person name="Laudet V."/>
            <person name="Schachter V."/>
            <person name="Quetier F."/>
            <person name="Saurin W."/>
            <person name="Scarpelli C."/>
            <person name="Wincker P."/>
            <person name="Lander E.S."/>
            <person name="Weissenbach J."/>
            <person name="Roest Crollius H."/>
        </authorList>
    </citation>
    <scope>NUCLEOTIDE SEQUENCE [LARGE SCALE GENOMIC DNA]</scope>
</reference>
<name>Q4RA04_TETNG</name>
<accession>Q4RA04</accession>
<feature type="non-terminal residue" evidence="1">
    <location>
        <position position="1"/>
    </location>
</feature>
<dbReference type="AlphaFoldDB" id="Q4RA04"/>
<gene>
    <name evidence="1" type="ORF">GSTENG00037117001</name>
</gene>
<dbReference type="KEGG" id="tng:GSTEN00037117G001"/>
<proteinExistence type="predicted"/>
<dbReference type="EMBL" id="CAAE01024739">
    <property type="protein sequence ID" value="CAG14779.1"/>
    <property type="molecule type" value="Genomic_DNA"/>
</dbReference>
<protein>
    <submittedName>
        <fullName evidence="1">Chromosome undetermined SCAF24739, whole genome shotgun sequence</fullName>
    </submittedName>
</protein>